<name>A0A916U606_9BURK</name>
<comment type="caution">
    <text evidence="2">The sequence shown here is derived from an EMBL/GenBank/DDBJ whole genome shotgun (WGS) entry which is preliminary data.</text>
</comment>
<reference evidence="2" key="1">
    <citation type="journal article" date="2014" name="Int. J. Syst. Evol. Microbiol.">
        <title>Complete genome sequence of Corynebacterium casei LMG S-19264T (=DSM 44701T), isolated from a smear-ripened cheese.</title>
        <authorList>
            <consortium name="US DOE Joint Genome Institute (JGI-PGF)"/>
            <person name="Walter F."/>
            <person name="Albersmeier A."/>
            <person name="Kalinowski J."/>
            <person name="Ruckert C."/>
        </authorList>
    </citation>
    <scope>NUCLEOTIDE SEQUENCE</scope>
    <source>
        <strain evidence="2">CGMCC 1.10998</strain>
    </source>
</reference>
<dbReference type="Proteomes" id="UP000637423">
    <property type="component" value="Unassembled WGS sequence"/>
</dbReference>
<organism evidence="2 3">
    <name type="scientific">Undibacterium terreum</name>
    <dbReference type="NCBI Taxonomy" id="1224302"/>
    <lineage>
        <taxon>Bacteria</taxon>
        <taxon>Pseudomonadati</taxon>
        <taxon>Pseudomonadota</taxon>
        <taxon>Betaproteobacteria</taxon>
        <taxon>Burkholderiales</taxon>
        <taxon>Oxalobacteraceae</taxon>
        <taxon>Undibacterium</taxon>
    </lineage>
</organism>
<gene>
    <name evidence="2" type="ORF">GCM10011396_05180</name>
</gene>
<feature type="transmembrane region" description="Helical" evidence="1">
    <location>
        <begin position="95"/>
        <end position="114"/>
    </location>
</feature>
<dbReference type="RefSeq" id="WP_188564416.1">
    <property type="nucleotide sequence ID" value="NZ_BMED01000001.1"/>
</dbReference>
<feature type="transmembrane region" description="Helical" evidence="1">
    <location>
        <begin position="56"/>
        <end position="83"/>
    </location>
</feature>
<keyword evidence="1" id="KW-0812">Transmembrane</keyword>
<proteinExistence type="predicted"/>
<feature type="transmembrane region" description="Helical" evidence="1">
    <location>
        <begin position="12"/>
        <end position="36"/>
    </location>
</feature>
<evidence type="ECO:0000313" key="2">
    <source>
        <dbReference type="EMBL" id="GGC61147.1"/>
    </source>
</evidence>
<keyword evidence="1" id="KW-0472">Membrane</keyword>
<keyword evidence="3" id="KW-1185">Reference proteome</keyword>
<accession>A0A916U606</accession>
<feature type="transmembrane region" description="Helical" evidence="1">
    <location>
        <begin position="120"/>
        <end position="139"/>
    </location>
</feature>
<reference evidence="2" key="2">
    <citation type="submission" date="2020-09" db="EMBL/GenBank/DDBJ databases">
        <authorList>
            <person name="Sun Q."/>
            <person name="Zhou Y."/>
        </authorList>
    </citation>
    <scope>NUCLEOTIDE SEQUENCE</scope>
    <source>
        <strain evidence="2">CGMCC 1.10998</strain>
    </source>
</reference>
<dbReference type="EMBL" id="BMED01000001">
    <property type="protein sequence ID" value="GGC61147.1"/>
    <property type="molecule type" value="Genomic_DNA"/>
</dbReference>
<keyword evidence="1" id="KW-1133">Transmembrane helix</keyword>
<dbReference type="AlphaFoldDB" id="A0A916U606"/>
<evidence type="ECO:0000313" key="3">
    <source>
        <dbReference type="Proteomes" id="UP000637423"/>
    </source>
</evidence>
<evidence type="ECO:0000256" key="1">
    <source>
        <dbReference type="SAM" id="Phobius"/>
    </source>
</evidence>
<sequence length="149" mass="15563">MSTLKTAVRFFSITLYFVLMGPVFALCILIAQDAILRATAAVPLPHLSDYVFVLTMYWPSTFTACLVPGTVVGYAYAVCLYGLRKGHALNFSQALFISGLLGLLAGAALGMSSGMALGDAFAGCLAAIACAAMLWMLGIGRPSPITSGI</sequence>
<protein>
    <submittedName>
        <fullName evidence="2">Uncharacterized protein</fullName>
    </submittedName>
</protein>